<evidence type="ECO:0000259" key="3">
    <source>
        <dbReference type="PROSITE" id="PS50102"/>
    </source>
</evidence>
<dbReference type="CDD" id="cd12277">
    <property type="entry name" value="RRM3_MEI2_EAR1_like"/>
    <property type="match status" value="1"/>
</dbReference>
<dbReference type="Pfam" id="PF04059">
    <property type="entry name" value="RRM_2"/>
    <property type="match status" value="1"/>
</dbReference>
<feature type="region of interest" description="Disordered" evidence="2">
    <location>
        <begin position="20"/>
        <end position="50"/>
    </location>
</feature>
<dbReference type="InterPro" id="IPR007201">
    <property type="entry name" value="Mei2-like_Rrm_C"/>
</dbReference>
<dbReference type="Gene3D" id="3.30.70.330">
    <property type="match status" value="1"/>
</dbReference>
<keyword evidence="5" id="KW-1185">Reference proteome</keyword>
<organism evidence="4 5">
    <name type="scientific">Symbiodinium natans</name>
    <dbReference type="NCBI Taxonomy" id="878477"/>
    <lineage>
        <taxon>Eukaryota</taxon>
        <taxon>Sar</taxon>
        <taxon>Alveolata</taxon>
        <taxon>Dinophyceae</taxon>
        <taxon>Suessiales</taxon>
        <taxon>Symbiodiniaceae</taxon>
        <taxon>Symbiodinium</taxon>
    </lineage>
</organism>
<dbReference type="Proteomes" id="UP000604046">
    <property type="component" value="Unassembled WGS sequence"/>
</dbReference>
<dbReference type="EMBL" id="CAJNDS010002590">
    <property type="protein sequence ID" value="CAE7536097.1"/>
    <property type="molecule type" value="Genomic_DNA"/>
</dbReference>
<dbReference type="OrthoDB" id="417481at2759"/>
<dbReference type="AlphaFoldDB" id="A0A812TPK7"/>
<evidence type="ECO:0000256" key="1">
    <source>
        <dbReference type="PROSITE-ProRule" id="PRU00176"/>
    </source>
</evidence>
<accession>A0A812TPK7</accession>
<keyword evidence="1" id="KW-0694">RNA-binding</keyword>
<proteinExistence type="predicted"/>
<dbReference type="PROSITE" id="PS50102">
    <property type="entry name" value="RRM"/>
    <property type="match status" value="1"/>
</dbReference>
<gene>
    <name evidence="4" type="primary">TE1</name>
    <name evidence="4" type="ORF">SNAT2548_LOCUS30040</name>
</gene>
<feature type="domain" description="RRM" evidence="3">
    <location>
        <begin position="72"/>
        <end position="158"/>
    </location>
</feature>
<dbReference type="InterPro" id="IPR012677">
    <property type="entry name" value="Nucleotide-bd_a/b_plait_sf"/>
</dbReference>
<sequence length="191" mass="21553">MSTKLGWCAEHMLVEASPAAVVPSHSAPPSPQASNPKAEPSELGMPEKPNFLGDSHEMGKKLVEGLLQDDTTTIMLRNIPNRYTYEALLAEILAAGFEHMPFDFFYLPRDFNTRMNRGYAFINFHSPEAAKEFALAFHDRQLSRYPTKKVLEVAPAATQGYEANMSKYFKKGSKHVRNDWFKPMLFPKPGD</sequence>
<dbReference type="GO" id="GO:0003723">
    <property type="term" value="F:RNA binding"/>
    <property type="evidence" value="ECO:0007669"/>
    <property type="project" value="UniProtKB-UniRule"/>
</dbReference>
<dbReference type="InterPro" id="IPR035979">
    <property type="entry name" value="RBD_domain_sf"/>
</dbReference>
<dbReference type="SUPFAM" id="SSF54928">
    <property type="entry name" value="RNA-binding domain, RBD"/>
    <property type="match status" value="1"/>
</dbReference>
<name>A0A812TPK7_9DINO</name>
<reference evidence="4" key="1">
    <citation type="submission" date="2021-02" db="EMBL/GenBank/DDBJ databases">
        <authorList>
            <person name="Dougan E. K."/>
            <person name="Rhodes N."/>
            <person name="Thang M."/>
            <person name="Chan C."/>
        </authorList>
    </citation>
    <scope>NUCLEOTIDE SEQUENCE</scope>
</reference>
<comment type="caution">
    <text evidence="4">The sequence shown here is derived from an EMBL/GenBank/DDBJ whole genome shotgun (WGS) entry which is preliminary data.</text>
</comment>
<evidence type="ECO:0000313" key="5">
    <source>
        <dbReference type="Proteomes" id="UP000604046"/>
    </source>
</evidence>
<protein>
    <submittedName>
        <fullName evidence="4">TE1 protein</fullName>
    </submittedName>
</protein>
<evidence type="ECO:0000313" key="4">
    <source>
        <dbReference type="EMBL" id="CAE7536097.1"/>
    </source>
</evidence>
<dbReference type="InterPro" id="IPR000504">
    <property type="entry name" value="RRM_dom"/>
</dbReference>
<evidence type="ECO:0000256" key="2">
    <source>
        <dbReference type="SAM" id="MobiDB-lite"/>
    </source>
</evidence>